<sequence length="76" mass="8363">NTPPTPIVAQFATAPVGGKVKTRMLAVLSPQQCVDLHNRLVAKVFTPGAVAENDIHQLWVSCDHSFFHSLMDENKH</sequence>
<dbReference type="EMBL" id="JAUOPB010000670">
    <property type="protein sequence ID" value="MDO6425350.1"/>
    <property type="molecule type" value="Genomic_DNA"/>
</dbReference>
<name>A0AAW7XCJ5_9GAMM</name>
<reference evidence="1" key="1">
    <citation type="submission" date="2023-07" db="EMBL/GenBank/DDBJ databases">
        <title>Genome content predicts the carbon catabolic preferences of heterotrophic bacteria.</title>
        <authorList>
            <person name="Gralka M."/>
        </authorList>
    </citation>
    <scope>NUCLEOTIDE SEQUENCE</scope>
    <source>
        <strain evidence="1">I3M17_2</strain>
    </source>
</reference>
<evidence type="ECO:0000313" key="1">
    <source>
        <dbReference type="EMBL" id="MDO6425350.1"/>
    </source>
</evidence>
<gene>
    <name evidence="1" type="ORF">Q4521_22955</name>
</gene>
<dbReference type="Gene3D" id="3.90.550.10">
    <property type="entry name" value="Spore Coat Polysaccharide Biosynthesis Protein SpsA, Chain A"/>
    <property type="match status" value="1"/>
</dbReference>
<comment type="caution">
    <text evidence="1">The sequence shown here is derived from an EMBL/GenBank/DDBJ whole genome shotgun (WGS) entry which is preliminary data.</text>
</comment>
<dbReference type="Proteomes" id="UP001169760">
    <property type="component" value="Unassembled WGS sequence"/>
</dbReference>
<feature type="non-terminal residue" evidence="1">
    <location>
        <position position="76"/>
    </location>
</feature>
<feature type="non-terminal residue" evidence="1">
    <location>
        <position position="1"/>
    </location>
</feature>
<evidence type="ECO:0000313" key="2">
    <source>
        <dbReference type="Proteomes" id="UP001169760"/>
    </source>
</evidence>
<dbReference type="AlphaFoldDB" id="A0AAW7XCJ5"/>
<accession>A0AAW7XCJ5</accession>
<dbReference type="InterPro" id="IPR029044">
    <property type="entry name" value="Nucleotide-diphossugar_trans"/>
</dbReference>
<protein>
    <submittedName>
        <fullName evidence="1">Uncharacterized protein</fullName>
    </submittedName>
</protein>
<dbReference type="RefSeq" id="WP_303494863.1">
    <property type="nucleotide sequence ID" value="NZ_JAUOPB010000670.1"/>
</dbReference>
<organism evidence="1 2">
    <name type="scientific">Saccharophagus degradans</name>
    <dbReference type="NCBI Taxonomy" id="86304"/>
    <lineage>
        <taxon>Bacteria</taxon>
        <taxon>Pseudomonadati</taxon>
        <taxon>Pseudomonadota</taxon>
        <taxon>Gammaproteobacteria</taxon>
        <taxon>Cellvibrionales</taxon>
        <taxon>Cellvibrionaceae</taxon>
        <taxon>Saccharophagus</taxon>
    </lineage>
</organism>
<proteinExistence type="predicted"/>